<evidence type="ECO:0000259" key="4">
    <source>
        <dbReference type="Pfam" id="PF03061"/>
    </source>
</evidence>
<name>A0ABN5PN37_9ACTO</name>
<dbReference type="RefSeq" id="WP_119835114.1">
    <property type="nucleotide sequence ID" value="NZ_CP032514.1"/>
</dbReference>
<dbReference type="Proteomes" id="UP000273001">
    <property type="component" value="Chromosome"/>
</dbReference>
<feature type="region of interest" description="Disordered" evidence="3">
    <location>
        <begin position="56"/>
        <end position="89"/>
    </location>
</feature>
<keyword evidence="2" id="KW-0378">Hydrolase</keyword>
<dbReference type="EMBL" id="CP032514">
    <property type="protein sequence ID" value="AYD89843.1"/>
    <property type="molecule type" value="Genomic_DNA"/>
</dbReference>
<sequence length="205" mass="20869">MTEHHDDTPARGTPPRGTQGTAAAASPAVVGPSGPVGQDTGACLAEVSAAPVAFPTASPRPYPDPRPAGSAVSAASAQQPLPEESQDGTLMDTLAMEVLVRGAEHTVVRMPVDGARQVAGFLHGGASAALVETAASVAARAGAPQGRLPVGAELTVSHLRPVKEGWVTAQAVPVHRGRHTVVYEVSISDDQGRQVARGSLRSLFT</sequence>
<dbReference type="PANTHER" id="PTHR43240">
    <property type="entry name" value="1,4-DIHYDROXY-2-NAPHTHOYL-COA THIOESTERASE 1"/>
    <property type="match status" value="1"/>
</dbReference>
<proteinExistence type="inferred from homology"/>
<evidence type="ECO:0000313" key="6">
    <source>
        <dbReference type="Proteomes" id="UP000273001"/>
    </source>
</evidence>
<dbReference type="SUPFAM" id="SSF54637">
    <property type="entry name" value="Thioesterase/thiol ester dehydrase-isomerase"/>
    <property type="match status" value="1"/>
</dbReference>
<gene>
    <name evidence="5" type="ORF">D5R93_07010</name>
</gene>
<evidence type="ECO:0000313" key="5">
    <source>
        <dbReference type="EMBL" id="AYD89843.1"/>
    </source>
</evidence>
<dbReference type="PANTHER" id="PTHR43240:SF5">
    <property type="entry name" value="1,4-DIHYDROXY-2-NAPHTHOYL-COA THIOESTERASE 1"/>
    <property type="match status" value="1"/>
</dbReference>
<keyword evidence="6" id="KW-1185">Reference proteome</keyword>
<dbReference type="NCBIfam" id="TIGR00369">
    <property type="entry name" value="unchar_dom_1"/>
    <property type="match status" value="1"/>
</dbReference>
<dbReference type="Pfam" id="PF03061">
    <property type="entry name" value="4HBT"/>
    <property type="match status" value="1"/>
</dbReference>
<accession>A0ABN5PN37</accession>
<organism evidence="5 6">
    <name type="scientific">Actinomyces lilanjuaniae</name>
    <dbReference type="NCBI Taxonomy" id="2321394"/>
    <lineage>
        <taxon>Bacteria</taxon>
        <taxon>Bacillati</taxon>
        <taxon>Actinomycetota</taxon>
        <taxon>Actinomycetes</taxon>
        <taxon>Actinomycetales</taxon>
        <taxon>Actinomycetaceae</taxon>
        <taxon>Actinomyces</taxon>
    </lineage>
</organism>
<dbReference type="CDD" id="cd03443">
    <property type="entry name" value="PaaI_thioesterase"/>
    <property type="match status" value="1"/>
</dbReference>
<comment type="similarity">
    <text evidence="1">Belongs to the thioesterase PaaI family.</text>
</comment>
<dbReference type="Gene3D" id="3.10.129.10">
    <property type="entry name" value="Hotdog Thioesterase"/>
    <property type="match status" value="1"/>
</dbReference>
<dbReference type="InterPro" id="IPR029069">
    <property type="entry name" value="HotDog_dom_sf"/>
</dbReference>
<feature type="domain" description="Thioesterase" evidence="4">
    <location>
        <begin position="120"/>
        <end position="196"/>
    </location>
</feature>
<feature type="compositionally biased region" description="Low complexity" evidence="3">
    <location>
        <begin position="17"/>
        <end position="38"/>
    </location>
</feature>
<evidence type="ECO:0000256" key="2">
    <source>
        <dbReference type="ARBA" id="ARBA00022801"/>
    </source>
</evidence>
<protein>
    <submittedName>
        <fullName evidence="5">PaaI family thioesterase</fullName>
    </submittedName>
</protein>
<reference evidence="5 6" key="1">
    <citation type="submission" date="2018-09" db="EMBL/GenBank/DDBJ databases">
        <authorList>
            <person name="Li J."/>
        </authorList>
    </citation>
    <scope>NUCLEOTIDE SEQUENCE [LARGE SCALE GENOMIC DNA]</scope>
    <source>
        <strain evidence="5 6">2129</strain>
    </source>
</reference>
<evidence type="ECO:0000256" key="3">
    <source>
        <dbReference type="SAM" id="MobiDB-lite"/>
    </source>
</evidence>
<feature type="region of interest" description="Disordered" evidence="3">
    <location>
        <begin position="1"/>
        <end position="42"/>
    </location>
</feature>
<feature type="compositionally biased region" description="Low complexity" evidence="3">
    <location>
        <begin position="68"/>
        <end position="77"/>
    </location>
</feature>
<evidence type="ECO:0000256" key="1">
    <source>
        <dbReference type="ARBA" id="ARBA00008324"/>
    </source>
</evidence>
<dbReference type="InterPro" id="IPR006683">
    <property type="entry name" value="Thioestr_dom"/>
</dbReference>
<dbReference type="InterPro" id="IPR003736">
    <property type="entry name" value="PAAI_dom"/>
</dbReference>